<dbReference type="EC" id="2.6.1.85" evidence="1"/>
<dbReference type="PANTHER" id="PTHR11236:SF50">
    <property type="entry name" value="AMINODEOXYCHORISMATE SYNTHASE COMPONENT 1"/>
    <property type="match status" value="1"/>
</dbReference>
<dbReference type="InterPro" id="IPR006805">
    <property type="entry name" value="Anth_synth_I_N"/>
</dbReference>
<dbReference type="PRINTS" id="PR00095">
    <property type="entry name" value="ANTSNTHASEI"/>
</dbReference>
<dbReference type="GO" id="GO:0000162">
    <property type="term" value="P:L-tryptophan biosynthetic process"/>
    <property type="evidence" value="ECO:0007669"/>
    <property type="project" value="TreeGrafter"/>
</dbReference>
<dbReference type="RefSeq" id="WP_016209944.1">
    <property type="nucleotide sequence ID" value="NZ_CP012413.1"/>
</dbReference>
<protein>
    <submittedName>
        <fullName evidence="1">Para-aminobenzoate synthase component 1</fullName>
        <ecNumber evidence="1">2.6.1.85</ecNumber>
    </submittedName>
</protein>
<dbReference type="Pfam" id="PF04715">
    <property type="entry name" value="Anth_synt_I_N"/>
    <property type="match status" value="1"/>
</dbReference>
<keyword evidence="1" id="KW-0032">Aminotransferase</keyword>
<name>A0A9Q6LLT2_PISSA</name>
<dbReference type="PANTHER" id="PTHR11236">
    <property type="entry name" value="AMINOBENZOATE/ANTHRANILATE SYNTHASE"/>
    <property type="match status" value="1"/>
</dbReference>
<dbReference type="EMBL" id="CP038908">
    <property type="protein sequence ID" value="QGO06300.1"/>
    <property type="molecule type" value="Genomic_DNA"/>
</dbReference>
<keyword evidence="2" id="KW-1185">Reference proteome</keyword>
<dbReference type="GO" id="GO:0046820">
    <property type="term" value="F:4-amino-4-deoxychorismate synthase activity"/>
    <property type="evidence" value="ECO:0007669"/>
    <property type="project" value="UniProtKB-EC"/>
</dbReference>
<sequence>MLMIKPLSYTQDSAYWFSKIAHLDWPIWLDSCAPLSSGRFDILAANPYKKIINHHNQTYSTDATGNQIQVTTLDPFSFIKEHIQQVNTHITIPENYHLPFCGGALGYFGYDLGRILETLPEHAEHDLDLPDLAVGLYDWAIIIDHQNQSAYWVSPLQQKANSLDIYQQLSKSPIHDTTTNDNIKTAIPGHFTDFKLTRQFNSNLSFNDYKERFNKIQDYIHAGDCYQVNLTQRFVAPFTGHPLHAYLQLRQHNPAPFACYMDIGDNQILSCSPERFLKINHNIVETKPIKGTVPRGKTAAEDASYQEKLLNSEKDRAENIMIVDLMRNDLGRSCEIGSVITPKVCELESFKNVHHLVSTVRGTLAKQTHATDVLKLAFPGGSITGAPKIRAMEIIEELEPHRRSLHYGSIGYISYDGHMDTNITIRTLICHQNHAYCWAGGGIVADSQLEQEYQETFDKVTIIHETLYELSGLSP</sequence>
<dbReference type="Proteomes" id="UP000422232">
    <property type="component" value="Chromosome"/>
</dbReference>
<dbReference type="AlphaFoldDB" id="A0A9Q6LLT2"/>
<organism evidence="1 2">
    <name type="scientific">Piscirickettsia salmonis</name>
    <dbReference type="NCBI Taxonomy" id="1238"/>
    <lineage>
        <taxon>Bacteria</taxon>
        <taxon>Pseudomonadati</taxon>
        <taxon>Pseudomonadota</taxon>
        <taxon>Gammaproteobacteria</taxon>
        <taxon>Thiotrichales</taxon>
        <taxon>Piscirickettsiaceae</taxon>
        <taxon>Piscirickettsia</taxon>
    </lineage>
</organism>
<evidence type="ECO:0000313" key="2">
    <source>
        <dbReference type="Proteomes" id="UP000422232"/>
    </source>
</evidence>
<gene>
    <name evidence="1" type="primary">pabB</name>
    <name evidence="1" type="ORF">Psal009_02208</name>
</gene>
<proteinExistence type="predicted"/>
<keyword evidence="1" id="KW-0808">Transferase</keyword>
<dbReference type="Pfam" id="PF00425">
    <property type="entry name" value="Chorismate_bind"/>
    <property type="match status" value="1"/>
</dbReference>
<accession>A0A9Q6LLT2</accession>
<dbReference type="NCBIfam" id="TIGR00553">
    <property type="entry name" value="pabB"/>
    <property type="match status" value="1"/>
</dbReference>
<reference evidence="1 2" key="1">
    <citation type="submission" date="2019-04" db="EMBL/GenBank/DDBJ databases">
        <title>Complete genome sequencing of Piscirickettsia salmonis strain Psal-009.</title>
        <authorList>
            <person name="Schober I."/>
            <person name="Bunk B."/>
            <person name="Sproer C."/>
            <person name="Carril G.P."/>
            <person name="Riedel T."/>
            <person name="Flores-Herrera P.A."/>
            <person name="Nourdin-Galindo G."/>
            <person name="Marshall S.H."/>
            <person name="Overmann J."/>
        </authorList>
    </citation>
    <scope>NUCLEOTIDE SEQUENCE [LARGE SCALE GENOMIC DNA]</scope>
    <source>
        <strain evidence="1 2">Psal-009</strain>
    </source>
</reference>
<dbReference type="GO" id="GO:0009396">
    <property type="term" value="P:folic acid-containing compound biosynthetic process"/>
    <property type="evidence" value="ECO:0007669"/>
    <property type="project" value="InterPro"/>
</dbReference>
<dbReference type="InterPro" id="IPR019999">
    <property type="entry name" value="Anth_synth_I-like"/>
</dbReference>
<evidence type="ECO:0000313" key="1">
    <source>
        <dbReference type="EMBL" id="QGO06300.1"/>
    </source>
</evidence>
<dbReference type="InterPro" id="IPR005802">
    <property type="entry name" value="ADC_synth_comp_1"/>
</dbReference>
<dbReference type="InterPro" id="IPR015890">
    <property type="entry name" value="Chorismate_C"/>
</dbReference>
<dbReference type="InterPro" id="IPR005801">
    <property type="entry name" value="ADC_synthase"/>
</dbReference>
<dbReference type="GeneID" id="66741147"/>
<dbReference type="Gene3D" id="3.60.120.10">
    <property type="entry name" value="Anthranilate synthase"/>
    <property type="match status" value="1"/>
</dbReference>
<dbReference type="SUPFAM" id="SSF56322">
    <property type="entry name" value="ADC synthase"/>
    <property type="match status" value="1"/>
</dbReference>